<gene>
    <name evidence="8" type="ORF">Metus_0376</name>
</gene>
<evidence type="ECO:0000256" key="3">
    <source>
        <dbReference type="ARBA" id="ARBA00022692"/>
    </source>
</evidence>
<dbReference type="GO" id="GO:0016020">
    <property type="term" value="C:membrane"/>
    <property type="evidence" value="ECO:0007669"/>
    <property type="project" value="UniProtKB-SubCell"/>
</dbReference>
<keyword evidence="3 6" id="KW-0812">Transmembrane</keyword>
<accession>A0A3S3RC89</accession>
<dbReference type="Proteomes" id="UP000288215">
    <property type="component" value="Unassembled WGS sequence"/>
</dbReference>
<dbReference type="InterPro" id="IPR020846">
    <property type="entry name" value="MFS_dom"/>
</dbReference>
<dbReference type="EMBL" id="RXGA01000002">
    <property type="protein sequence ID" value="RWX73597.1"/>
    <property type="molecule type" value="Genomic_DNA"/>
</dbReference>
<evidence type="ECO:0000256" key="6">
    <source>
        <dbReference type="SAM" id="Phobius"/>
    </source>
</evidence>
<proteinExistence type="predicted"/>
<dbReference type="PROSITE" id="PS50850">
    <property type="entry name" value="MFS"/>
    <property type="match status" value="1"/>
</dbReference>
<evidence type="ECO:0000313" key="9">
    <source>
        <dbReference type="Proteomes" id="UP000288215"/>
    </source>
</evidence>
<keyword evidence="2" id="KW-0813">Transport</keyword>
<dbReference type="Gene3D" id="1.20.1250.20">
    <property type="entry name" value="MFS general substrate transporter like domains"/>
    <property type="match status" value="1"/>
</dbReference>
<comment type="caution">
    <text evidence="8">The sequence shown here is derived from an EMBL/GenBank/DDBJ whole genome shotgun (WGS) entry which is preliminary data.</text>
</comment>
<feature type="transmembrane region" description="Helical" evidence="6">
    <location>
        <begin position="350"/>
        <end position="367"/>
    </location>
</feature>
<feature type="transmembrane region" description="Helical" evidence="6">
    <location>
        <begin position="12"/>
        <end position="34"/>
    </location>
</feature>
<feature type="transmembrane region" description="Helical" evidence="6">
    <location>
        <begin position="321"/>
        <end position="344"/>
    </location>
</feature>
<feature type="transmembrane region" description="Helical" evidence="6">
    <location>
        <begin position="162"/>
        <end position="183"/>
    </location>
</feature>
<feature type="transmembrane region" description="Helical" evidence="6">
    <location>
        <begin position="204"/>
        <end position="224"/>
    </location>
</feature>
<comment type="subcellular location">
    <subcellularLocation>
        <location evidence="1">Membrane</location>
        <topology evidence="1">Multi-pass membrane protein</topology>
    </subcellularLocation>
</comment>
<feature type="transmembrane region" description="Helical" evidence="6">
    <location>
        <begin position="46"/>
        <end position="64"/>
    </location>
</feature>
<feature type="transmembrane region" description="Helical" evidence="6">
    <location>
        <begin position="264"/>
        <end position="283"/>
    </location>
</feature>
<feature type="domain" description="Major facilitator superfamily (MFS) profile" evidence="7">
    <location>
        <begin position="9"/>
        <end position="374"/>
    </location>
</feature>
<sequence length="384" mass="40324">MPNPLERAQLTLFYVAVAVFSTAFGIMSPAVPLYLKLSLNANDWELGILGAVLALPYIIGSILFGRVSDRVGRKPLLVGGLALYFFVILAYVSTADILVLGALRCLEGIAFSSIWPSAEAFVADRSGGGGLDRQVGHYSVAWSAGYTAGPFLMGAVLSALSLAHAFALASILVICGILVILTIRMPQGKPEPDPVDEHVPPRGVSGLVYIMIIWGFAMLTYYFLLPPYAVSVGVAASVAGYIVGSASGMRTISFMLYGRFLRRNSVVLGMILLLVSAIIGWAFPTLFGFFAMAILFGSALGLLYAYALARMLELPSKGAGAGIFEAAIGFGEFLGPVTMGYVGFLFGSGATFLALSLVAAASLPIAVRVGKNKRVGATPSRGAP</sequence>
<evidence type="ECO:0000256" key="1">
    <source>
        <dbReference type="ARBA" id="ARBA00004141"/>
    </source>
</evidence>
<feature type="transmembrane region" description="Helical" evidence="6">
    <location>
        <begin position="230"/>
        <end position="252"/>
    </location>
</feature>
<protein>
    <recommendedName>
        <fullName evidence="7">Major facilitator superfamily (MFS) profile domain-containing protein</fullName>
    </recommendedName>
</protein>
<dbReference type="Pfam" id="PF07690">
    <property type="entry name" value="MFS_1"/>
    <property type="match status" value="1"/>
</dbReference>
<evidence type="ECO:0000256" key="2">
    <source>
        <dbReference type="ARBA" id="ARBA00022448"/>
    </source>
</evidence>
<keyword evidence="5 6" id="KW-0472">Membrane</keyword>
<name>A0A3S3RC89_METS7</name>
<dbReference type="PANTHER" id="PTHR23506">
    <property type="entry name" value="GH10249P"/>
    <property type="match status" value="1"/>
</dbReference>
<organism evidence="8 9">
    <name type="scientific">Methanosuratincola subterraneus</name>
    <dbReference type="NCBI Taxonomy" id="2593994"/>
    <lineage>
        <taxon>Archaea</taxon>
        <taxon>Thermoproteota</taxon>
        <taxon>Methanosuratincolia</taxon>
        <taxon>Candidatus Methanomethylicales</taxon>
        <taxon>Candidatus Methanomethylicaceae</taxon>
        <taxon>Candidatus Methanosuratincola (ex Vanwonterghem et al. 2016)</taxon>
    </lineage>
</organism>
<dbReference type="InterPro" id="IPR011701">
    <property type="entry name" value="MFS"/>
</dbReference>
<dbReference type="InterPro" id="IPR050930">
    <property type="entry name" value="MFS_Vesicular_Transporter"/>
</dbReference>
<keyword evidence="4 6" id="KW-1133">Transmembrane helix</keyword>
<evidence type="ECO:0000259" key="7">
    <source>
        <dbReference type="PROSITE" id="PS50850"/>
    </source>
</evidence>
<evidence type="ECO:0000256" key="5">
    <source>
        <dbReference type="ARBA" id="ARBA00023136"/>
    </source>
</evidence>
<dbReference type="SUPFAM" id="SSF103473">
    <property type="entry name" value="MFS general substrate transporter"/>
    <property type="match status" value="1"/>
</dbReference>
<feature type="transmembrane region" description="Helical" evidence="6">
    <location>
        <begin position="289"/>
        <end position="309"/>
    </location>
</feature>
<dbReference type="InterPro" id="IPR036259">
    <property type="entry name" value="MFS_trans_sf"/>
</dbReference>
<reference evidence="8 9" key="1">
    <citation type="submission" date="2018-12" db="EMBL/GenBank/DDBJ databases">
        <title>The complete genome of the methanogenic archaea of the candidate phylum Verstraetearchaeota, obtained from the metagenome of underground thermal water.</title>
        <authorList>
            <person name="Kadnikov V.V."/>
            <person name="Mardanov A.V."/>
            <person name="Beletsky A.V."/>
            <person name="Karnachuk O.V."/>
            <person name="Ravin N.V."/>
        </authorList>
    </citation>
    <scope>NUCLEOTIDE SEQUENCE [LARGE SCALE GENOMIC DNA]</scope>
    <source>
        <strain evidence="8">Ch88</strain>
    </source>
</reference>
<dbReference type="PANTHER" id="PTHR23506:SF23">
    <property type="entry name" value="GH10249P"/>
    <property type="match status" value="1"/>
</dbReference>
<dbReference type="AlphaFoldDB" id="A0A3S3RC89"/>
<evidence type="ECO:0000313" key="8">
    <source>
        <dbReference type="EMBL" id="RWX73597.1"/>
    </source>
</evidence>
<evidence type="ECO:0000256" key="4">
    <source>
        <dbReference type="ARBA" id="ARBA00022989"/>
    </source>
</evidence>
<feature type="transmembrane region" description="Helical" evidence="6">
    <location>
        <begin position="76"/>
        <end position="94"/>
    </location>
</feature>
<dbReference type="GO" id="GO:0022857">
    <property type="term" value="F:transmembrane transporter activity"/>
    <property type="evidence" value="ECO:0007669"/>
    <property type="project" value="InterPro"/>
</dbReference>